<evidence type="ECO:0000256" key="1">
    <source>
        <dbReference type="SAM" id="MobiDB-lite"/>
    </source>
</evidence>
<dbReference type="AlphaFoldDB" id="A0AAD4HBH4"/>
<dbReference type="RefSeq" id="XP_041216033.1">
    <property type="nucleotide sequence ID" value="XM_041378129.1"/>
</dbReference>
<dbReference type="Proteomes" id="UP001195769">
    <property type="component" value="Unassembled WGS sequence"/>
</dbReference>
<name>A0AAD4HBH4_9AGAM</name>
<feature type="region of interest" description="Disordered" evidence="1">
    <location>
        <begin position="75"/>
        <end position="120"/>
    </location>
</feature>
<feature type="compositionally biased region" description="Basic and acidic residues" evidence="1">
    <location>
        <begin position="104"/>
        <end position="120"/>
    </location>
</feature>
<feature type="non-terminal residue" evidence="2">
    <location>
        <position position="1"/>
    </location>
</feature>
<comment type="caution">
    <text evidence="2">The sequence shown here is derived from an EMBL/GenBank/DDBJ whole genome shotgun (WGS) entry which is preliminary data.</text>
</comment>
<organism evidence="2 3">
    <name type="scientific">Suillus fuscotomentosus</name>
    <dbReference type="NCBI Taxonomy" id="1912939"/>
    <lineage>
        <taxon>Eukaryota</taxon>
        <taxon>Fungi</taxon>
        <taxon>Dikarya</taxon>
        <taxon>Basidiomycota</taxon>
        <taxon>Agaricomycotina</taxon>
        <taxon>Agaricomycetes</taxon>
        <taxon>Agaricomycetidae</taxon>
        <taxon>Boletales</taxon>
        <taxon>Suillineae</taxon>
        <taxon>Suillaceae</taxon>
        <taxon>Suillus</taxon>
    </lineage>
</organism>
<reference evidence="2" key="1">
    <citation type="journal article" date="2020" name="New Phytol.">
        <title>Comparative genomics reveals dynamic genome evolution in host specialist ectomycorrhizal fungi.</title>
        <authorList>
            <person name="Lofgren L.A."/>
            <person name="Nguyen N.H."/>
            <person name="Vilgalys R."/>
            <person name="Ruytinx J."/>
            <person name="Liao H.L."/>
            <person name="Branco S."/>
            <person name="Kuo A."/>
            <person name="LaButti K."/>
            <person name="Lipzen A."/>
            <person name="Andreopoulos W."/>
            <person name="Pangilinan J."/>
            <person name="Riley R."/>
            <person name="Hundley H."/>
            <person name="Na H."/>
            <person name="Barry K."/>
            <person name="Grigoriev I.V."/>
            <person name="Stajich J.E."/>
            <person name="Kennedy P.G."/>
        </authorList>
    </citation>
    <scope>NUCLEOTIDE SEQUENCE</scope>
    <source>
        <strain evidence="2">FC203</strain>
    </source>
</reference>
<evidence type="ECO:0000313" key="3">
    <source>
        <dbReference type="Proteomes" id="UP001195769"/>
    </source>
</evidence>
<sequence>ASVRCEFKYTVKNALKDQIRRAWLQLVCCAPNFRGLSNNVQRLPDDVRRALGDVRCVGIPADVQEQEIRLIRMKSELERKQRRTTKGRGGDDKSIGINSKMSGGRREDNSSRTEEGMSRV</sequence>
<gene>
    <name evidence="2" type="ORF">F5891DRAFT_991510</name>
</gene>
<proteinExistence type="predicted"/>
<keyword evidence="3" id="KW-1185">Reference proteome</keyword>
<dbReference type="EMBL" id="JABBWK010000719">
    <property type="protein sequence ID" value="KAG1879017.1"/>
    <property type="molecule type" value="Genomic_DNA"/>
</dbReference>
<accession>A0AAD4HBH4</accession>
<dbReference type="GeneID" id="64672427"/>
<evidence type="ECO:0000313" key="2">
    <source>
        <dbReference type="EMBL" id="KAG1879017.1"/>
    </source>
</evidence>
<protein>
    <submittedName>
        <fullName evidence="2">Uncharacterized protein</fullName>
    </submittedName>
</protein>